<dbReference type="InterPro" id="IPR036188">
    <property type="entry name" value="FAD/NAD-bd_sf"/>
</dbReference>
<accession>A0A7W5E1R9</accession>
<dbReference type="Pfam" id="PF01593">
    <property type="entry name" value="Amino_oxidase"/>
    <property type="match status" value="1"/>
</dbReference>
<feature type="domain" description="Amine oxidase" evidence="3">
    <location>
        <begin position="22"/>
        <end position="469"/>
    </location>
</feature>
<dbReference type="RefSeq" id="WP_184306700.1">
    <property type="nucleotide sequence ID" value="NZ_JACHXU010000016.1"/>
</dbReference>
<dbReference type="AlphaFoldDB" id="A0A7W5E1R9"/>
<dbReference type="PANTHER" id="PTHR42923">
    <property type="entry name" value="PROTOPORPHYRINOGEN OXIDASE"/>
    <property type="match status" value="1"/>
</dbReference>
<dbReference type="InterPro" id="IPR002937">
    <property type="entry name" value="Amino_oxidase"/>
</dbReference>
<comment type="cofactor">
    <cofactor evidence="1">
        <name>FAD</name>
        <dbReference type="ChEBI" id="CHEBI:57692"/>
    </cofactor>
</comment>
<protein>
    <submittedName>
        <fullName evidence="4">Squalene-associated FAD-dependent desaturase</fullName>
    </submittedName>
</protein>
<evidence type="ECO:0000313" key="4">
    <source>
        <dbReference type="EMBL" id="MBB3208530.1"/>
    </source>
</evidence>
<gene>
    <name evidence="4" type="ORF">FHS27_004359</name>
</gene>
<dbReference type="Proteomes" id="UP000536179">
    <property type="component" value="Unassembled WGS sequence"/>
</dbReference>
<dbReference type="InterPro" id="IPR017830">
    <property type="entry name" value="SQase_HpnE"/>
</dbReference>
<dbReference type="SUPFAM" id="SSF51905">
    <property type="entry name" value="FAD/NAD(P)-binding domain"/>
    <property type="match status" value="1"/>
</dbReference>
<organism evidence="4 5">
    <name type="scientific">Aporhodopirellula rubra</name>
    <dbReference type="NCBI Taxonomy" id="980271"/>
    <lineage>
        <taxon>Bacteria</taxon>
        <taxon>Pseudomonadati</taxon>
        <taxon>Planctomycetota</taxon>
        <taxon>Planctomycetia</taxon>
        <taxon>Pirellulales</taxon>
        <taxon>Pirellulaceae</taxon>
        <taxon>Aporhodopirellula</taxon>
    </lineage>
</organism>
<comment type="caution">
    <text evidence="4">The sequence shown here is derived from an EMBL/GenBank/DDBJ whole genome shotgun (WGS) entry which is preliminary data.</text>
</comment>
<evidence type="ECO:0000256" key="2">
    <source>
        <dbReference type="ARBA" id="ARBA00023002"/>
    </source>
</evidence>
<dbReference type="GO" id="GO:0016491">
    <property type="term" value="F:oxidoreductase activity"/>
    <property type="evidence" value="ECO:0007669"/>
    <property type="project" value="UniProtKB-KW"/>
</dbReference>
<name>A0A7W5E1R9_9BACT</name>
<dbReference type="InterPro" id="IPR050464">
    <property type="entry name" value="Zeta_carotene_desat/Oxidored"/>
</dbReference>
<proteinExistence type="predicted"/>
<keyword evidence="5" id="KW-1185">Reference proteome</keyword>
<dbReference type="EMBL" id="JACHXU010000016">
    <property type="protein sequence ID" value="MBB3208530.1"/>
    <property type="molecule type" value="Genomic_DNA"/>
</dbReference>
<dbReference type="PANTHER" id="PTHR42923:SF47">
    <property type="entry name" value="BLR3003 PROTEIN"/>
    <property type="match status" value="1"/>
</dbReference>
<dbReference type="NCBIfam" id="TIGR03467">
    <property type="entry name" value="HpnE"/>
    <property type="match status" value="1"/>
</dbReference>
<evidence type="ECO:0000256" key="1">
    <source>
        <dbReference type="ARBA" id="ARBA00001974"/>
    </source>
</evidence>
<keyword evidence="2" id="KW-0560">Oxidoreductase</keyword>
<dbReference type="PRINTS" id="PR00757">
    <property type="entry name" value="AMINEOXDASEF"/>
</dbReference>
<sequence>MIGDVSKTAPRRPRVAIIGGGIAGLSAAMALSNFKSNETQSREFDVVVFESRKSPGGRAGSFTDPISGATADYCQHVAMGCCTNFIDLLRDAGLSDAFTRYDELNFYHASTGISPFRASRILPAPLHLNSALSGLRYLSWMQKSRIRVSLWSLMRTRESALTNMTAAQWLADHRQDAHTRSRFWDPILVSALGDVPERVSMSAARKVIIDGFASVRGASDVWVPNEALSHLFGDRLVSVLRQRGVEVQTGAAVRKIQRLHESSSPPVRLSIGESECHDFDHVIVASSWRAASRLIGSIEMVDEPADTMSWRTHIVDSLESISPSPITGLHLWLDRSITSYRHVVMVGTTAQWLFHHEVDHQDPQTGHYHQVVISGRHERSDATKDELISHVMDELREAFPDARDAQIHNARVVTDPAAVYSVCPEFESQRPDTCTPLPWLHLAGDYVNTGWPATMEGATISGRLAADSVRATRPGQSAPSERGSVLPGLPRGKIASWCILG</sequence>
<evidence type="ECO:0000259" key="3">
    <source>
        <dbReference type="Pfam" id="PF01593"/>
    </source>
</evidence>
<dbReference type="InterPro" id="IPR001613">
    <property type="entry name" value="Flavin_amine_oxidase"/>
</dbReference>
<dbReference type="Gene3D" id="3.50.50.60">
    <property type="entry name" value="FAD/NAD(P)-binding domain"/>
    <property type="match status" value="1"/>
</dbReference>
<reference evidence="4 5" key="1">
    <citation type="submission" date="2020-08" db="EMBL/GenBank/DDBJ databases">
        <title>Genomic Encyclopedia of Type Strains, Phase III (KMG-III): the genomes of soil and plant-associated and newly described type strains.</title>
        <authorList>
            <person name="Whitman W."/>
        </authorList>
    </citation>
    <scope>NUCLEOTIDE SEQUENCE [LARGE SCALE GENOMIC DNA]</scope>
    <source>
        <strain evidence="4 5">CECT 8075</strain>
    </source>
</reference>
<evidence type="ECO:0000313" key="5">
    <source>
        <dbReference type="Proteomes" id="UP000536179"/>
    </source>
</evidence>